<dbReference type="OrthoDB" id="9804819at2"/>
<keyword evidence="7" id="KW-1185">Reference proteome</keyword>
<protein>
    <submittedName>
        <fullName evidence="6">ABC transporter ATP-binding protein</fullName>
    </submittedName>
</protein>
<evidence type="ECO:0000256" key="4">
    <source>
        <dbReference type="ARBA" id="ARBA00022840"/>
    </source>
</evidence>
<dbReference type="InterPro" id="IPR003593">
    <property type="entry name" value="AAA+_ATPase"/>
</dbReference>
<dbReference type="Pfam" id="PF00005">
    <property type="entry name" value="ABC_tran"/>
    <property type="match status" value="1"/>
</dbReference>
<dbReference type="AlphaFoldDB" id="A0A329QR46"/>
<keyword evidence="2" id="KW-0813">Transport</keyword>
<dbReference type="SMART" id="SM00382">
    <property type="entry name" value="AAA"/>
    <property type="match status" value="1"/>
</dbReference>
<dbReference type="Proteomes" id="UP000250462">
    <property type="component" value="Unassembled WGS sequence"/>
</dbReference>
<sequence>MEIKRGQIYGFVGQNGAGKSTLIRLLTGAAQPTDGEIELFGKTGARDLARVRSRTGCIIDGPAVAPGLTARQNLEVLRLQRGLPGGKYVDEALERVGLMDTGKKPAKDFSMGMRQRLAIAIAMLGDPEFLILDEPTNGLDPTWIIQIREELTRLNKEKDVTILVSSHVLAELHKLATVYGFIHRGQMVEQISAAQLDERCRSYLCVQTDDPERTSTILEETLKVTDYRVGRDNLLMLTDFIDEPERVADAIVREGIALKSLYVQGDSLEDYFSRLIGGVERA</sequence>
<organism evidence="6 7">
    <name type="scientific">Phytoactinopolyspora halophila</name>
    <dbReference type="NCBI Taxonomy" id="1981511"/>
    <lineage>
        <taxon>Bacteria</taxon>
        <taxon>Bacillati</taxon>
        <taxon>Actinomycetota</taxon>
        <taxon>Actinomycetes</taxon>
        <taxon>Jiangellales</taxon>
        <taxon>Jiangellaceae</taxon>
        <taxon>Phytoactinopolyspora</taxon>
    </lineage>
</organism>
<dbReference type="PANTHER" id="PTHR43335">
    <property type="entry name" value="ABC TRANSPORTER, ATP-BINDING PROTEIN"/>
    <property type="match status" value="1"/>
</dbReference>
<dbReference type="Gene3D" id="3.40.50.300">
    <property type="entry name" value="P-loop containing nucleotide triphosphate hydrolases"/>
    <property type="match status" value="1"/>
</dbReference>
<dbReference type="SUPFAM" id="SSF52540">
    <property type="entry name" value="P-loop containing nucleoside triphosphate hydrolases"/>
    <property type="match status" value="1"/>
</dbReference>
<evidence type="ECO:0000256" key="2">
    <source>
        <dbReference type="ARBA" id="ARBA00022448"/>
    </source>
</evidence>
<evidence type="ECO:0000313" key="7">
    <source>
        <dbReference type="Proteomes" id="UP000250462"/>
    </source>
</evidence>
<evidence type="ECO:0000259" key="5">
    <source>
        <dbReference type="PROSITE" id="PS50893"/>
    </source>
</evidence>
<accession>A0A329QR46</accession>
<comment type="caution">
    <text evidence="6">The sequence shown here is derived from an EMBL/GenBank/DDBJ whole genome shotgun (WGS) entry which is preliminary data.</text>
</comment>
<dbReference type="PANTHER" id="PTHR43335:SF8">
    <property type="entry name" value="ABC TRANSPORTER, ATP-BINDING PROTEIN"/>
    <property type="match status" value="1"/>
</dbReference>
<dbReference type="GO" id="GO:0016887">
    <property type="term" value="F:ATP hydrolysis activity"/>
    <property type="evidence" value="ECO:0007669"/>
    <property type="project" value="InterPro"/>
</dbReference>
<keyword evidence="4 6" id="KW-0067">ATP-binding</keyword>
<dbReference type="InterPro" id="IPR003439">
    <property type="entry name" value="ABC_transporter-like_ATP-bd"/>
</dbReference>
<name>A0A329QR46_9ACTN</name>
<keyword evidence="3" id="KW-0547">Nucleotide-binding</keyword>
<dbReference type="InterPro" id="IPR027417">
    <property type="entry name" value="P-loop_NTPase"/>
</dbReference>
<evidence type="ECO:0000256" key="3">
    <source>
        <dbReference type="ARBA" id="ARBA00022741"/>
    </source>
</evidence>
<reference evidence="6 7" key="1">
    <citation type="submission" date="2018-06" db="EMBL/GenBank/DDBJ databases">
        <title>Phytoactinopolyspora halophila sp. nov., a novel halophilic actinomycete isolated from a saline soil in China.</title>
        <authorList>
            <person name="Tang S.-K."/>
        </authorList>
    </citation>
    <scope>NUCLEOTIDE SEQUENCE [LARGE SCALE GENOMIC DNA]</scope>
    <source>
        <strain evidence="6 7">YIM 96934</strain>
    </source>
</reference>
<gene>
    <name evidence="6" type="ORF">DPM12_12210</name>
</gene>
<dbReference type="EMBL" id="QMIG01000011">
    <property type="protein sequence ID" value="RAW13842.1"/>
    <property type="molecule type" value="Genomic_DNA"/>
</dbReference>
<dbReference type="GO" id="GO:0005524">
    <property type="term" value="F:ATP binding"/>
    <property type="evidence" value="ECO:0007669"/>
    <property type="project" value="UniProtKB-KW"/>
</dbReference>
<comment type="similarity">
    <text evidence="1">Belongs to the ABC transporter superfamily.</text>
</comment>
<feature type="domain" description="ABC transporter" evidence="5">
    <location>
        <begin position="1"/>
        <end position="209"/>
    </location>
</feature>
<proteinExistence type="inferred from homology"/>
<evidence type="ECO:0000313" key="6">
    <source>
        <dbReference type="EMBL" id="RAW13842.1"/>
    </source>
</evidence>
<dbReference type="PROSITE" id="PS50893">
    <property type="entry name" value="ABC_TRANSPORTER_2"/>
    <property type="match status" value="1"/>
</dbReference>
<evidence type="ECO:0000256" key="1">
    <source>
        <dbReference type="ARBA" id="ARBA00005417"/>
    </source>
</evidence>